<feature type="compositionally biased region" description="Basic and acidic residues" evidence="1">
    <location>
        <begin position="453"/>
        <end position="466"/>
    </location>
</feature>
<feature type="compositionally biased region" description="Basic and acidic residues" evidence="1">
    <location>
        <begin position="345"/>
        <end position="356"/>
    </location>
</feature>
<reference evidence="3" key="1">
    <citation type="submission" date="2022-04" db="EMBL/GenBank/DDBJ databases">
        <title>Tomato heritable bacteria conferring resistance against bacterial wilt.</title>
        <authorList>
            <person name="Yin J."/>
        </authorList>
    </citation>
    <scope>NUCLEOTIDE SEQUENCE</scope>
    <source>
        <strain evidence="3">Cra20</strain>
    </source>
</reference>
<dbReference type="PROSITE" id="PS51257">
    <property type="entry name" value="PROKAR_LIPOPROTEIN"/>
    <property type="match status" value="1"/>
</dbReference>
<feature type="signal peptide" evidence="2">
    <location>
        <begin position="1"/>
        <end position="22"/>
    </location>
</feature>
<sequence length="466" mass="50104">MQIGRVKQLATMASLLALSACMMPYDGGYEAPPPPAYSAVESPDLYAFIDRADSMWEAIGNAPPDYAFAFEGAEPWAWELQDGQRIVVEETPDGIQSYYFAPDAAGPFLAVRPGMSFGFEGETVAVVYGPDGGAMPREAGAEHLGEGAALYARGRALLRAMLQKQWREVDSQAWIDTGPILWGSVALWDEGRRRHPGWGHHRDSARDAAWRQRLAAERLRREALAEQFRRWREGGFQGPPPGRFHRPGEGHGSGAGRPHRPGSPGGPPGTDRPRQPGQHGRPPGAQPERPRWPGAGQPGSRPWRGGWRPNPPTPPAAGAPDVPGATPAPVPGAGVTRRPGWGGRPRPERTDGERGGPGRPQAAPLVDQPGATPAPRPEGPRRGWFRPRGDESGGVAPTPRPPAGRVRPEGVWTRPERTAPPPASPPRASSPPEPRASPPPPRISSPPRSSDGGVRERRVPAPDERL</sequence>
<dbReference type="EMBL" id="JALMLT010000001">
    <property type="protein sequence ID" value="MDT8757328.1"/>
    <property type="molecule type" value="Genomic_DNA"/>
</dbReference>
<evidence type="ECO:0000256" key="2">
    <source>
        <dbReference type="SAM" id="SignalP"/>
    </source>
</evidence>
<comment type="caution">
    <text evidence="3">The sequence shown here is derived from an EMBL/GenBank/DDBJ whole genome shotgun (WGS) entry which is preliminary data.</text>
</comment>
<organism evidence="3">
    <name type="scientific">Sphingomonas psychrotolerans</name>
    <dbReference type="NCBI Taxonomy" id="1327635"/>
    <lineage>
        <taxon>Bacteria</taxon>
        <taxon>Pseudomonadati</taxon>
        <taxon>Pseudomonadota</taxon>
        <taxon>Alphaproteobacteria</taxon>
        <taxon>Sphingomonadales</taxon>
        <taxon>Sphingomonadaceae</taxon>
        <taxon>Sphingomonas</taxon>
    </lineage>
</organism>
<feature type="region of interest" description="Disordered" evidence="1">
    <location>
        <begin position="231"/>
        <end position="466"/>
    </location>
</feature>
<accession>A0ABU3MYW9</accession>
<evidence type="ECO:0000256" key="1">
    <source>
        <dbReference type="SAM" id="MobiDB-lite"/>
    </source>
</evidence>
<name>A0ABU3MYW9_9SPHN</name>
<keyword evidence="2" id="KW-0732">Signal</keyword>
<evidence type="ECO:0000313" key="3">
    <source>
        <dbReference type="EMBL" id="MDT8757328.1"/>
    </source>
</evidence>
<feature type="compositionally biased region" description="Low complexity" evidence="1">
    <location>
        <begin position="275"/>
        <end position="287"/>
    </location>
</feature>
<feature type="chain" id="PRO_5045529055" evidence="2">
    <location>
        <begin position="23"/>
        <end position="466"/>
    </location>
</feature>
<feature type="compositionally biased region" description="Pro residues" evidence="1">
    <location>
        <begin position="418"/>
        <end position="444"/>
    </location>
</feature>
<protein>
    <submittedName>
        <fullName evidence="3">Uncharacterized protein</fullName>
    </submittedName>
</protein>
<feature type="compositionally biased region" description="Low complexity" evidence="1">
    <location>
        <begin position="318"/>
        <end position="339"/>
    </location>
</feature>
<feature type="compositionally biased region" description="Low complexity" evidence="1">
    <location>
        <begin position="298"/>
        <end position="308"/>
    </location>
</feature>
<gene>
    <name evidence="3" type="ORF">MZO42_01330</name>
</gene>
<proteinExistence type="predicted"/>